<gene>
    <name evidence="1" type="ORF">Q766_21035</name>
</gene>
<name>A0A0A2MF08_9FLAO</name>
<evidence type="ECO:0000313" key="1">
    <source>
        <dbReference type="EMBL" id="KGO90879.1"/>
    </source>
</evidence>
<reference evidence="1 2" key="1">
    <citation type="submission" date="2013-09" db="EMBL/GenBank/DDBJ databases">
        <authorList>
            <person name="Zeng Z."/>
            <person name="Chen C."/>
        </authorList>
    </citation>
    <scope>NUCLEOTIDE SEQUENCE [LARGE SCALE GENOMIC DNA]</scope>
    <source>
        <strain evidence="1 2">WB 4.1-42</strain>
    </source>
</reference>
<evidence type="ECO:0000313" key="2">
    <source>
        <dbReference type="Proteomes" id="UP000030111"/>
    </source>
</evidence>
<dbReference type="Proteomes" id="UP000030111">
    <property type="component" value="Unassembled WGS sequence"/>
</dbReference>
<organism evidence="1 2">
    <name type="scientific">Flavobacterium subsaxonicum WB 4.1-42 = DSM 21790</name>
    <dbReference type="NCBI Taxonomy" id="1121898"/>
    <lineage>
        <taxon>Bacteria</taxon>
        <taxon>Pseudomonadati</taxon>
        <taxon>Bacteroidota</taxon>
        <taxon>Flavobacteriia</taxon>
        <taxon>Flavobacteriales</taxon>
        <taxon>Flavobacteriaceae</taxon>
        <taxon>Flavobacterium</taxon>
    </lineage>
</organism>
<comment type="caution">
    <text evidence="1">The sequence shown here is derived from an EMBL/GenBank/DDBJ whole genome shotgun (WGS) entry which is preliminary data.</text>
</comment>
<accession>A0A0A2MF08</accession>
<dbReference type="RefSeq" id="WP_026990285.1">
    <property type="nucleotide sequence ID" value="NZ_AUGP01000017.1"/>
</dbReference>
<dbReference type="EMBL" id="JRLY01000039">
    <property type="protein sequence ID" value="KGO90879.1"/>
    <property type="molecule type" value="Genomic_DNA"/>
</dbReference>
<dbReference type="AlphaFoldDB" id="A0A0A2MF08"/>
<keyword evidence="2" id="KW-1185">Reference proteome</keyword>
<sequence length="219" mass="26288">MIINKLPQFKYIMKIKFLTFFFLICNYAYCQEEDYVTNIFSDEFHFNTNKVFLNKNQDLVFFTDIYSNSKLKLGEIQNDSIFFSSVKFTPQKNRYFLRRIYRKDTVNGEYKRVGNYILKEADISNYQEVIFRKVANADSFFKCGDSIYKNTILKKFFSNTGVIINNLNSNEISVNMIAEDCKIINSETYNFNYVEYSESDKFLCLKIRDFFIFYYPKNR</sequence>
<protein>
    <submittedName>
        <fullName evidence="1">Uncharacterized protein</fullName>
    </submittedName>
</protein>
<proteinExistence type="predicted"/>